<reference evidence="1 3" key="1">
    <citation type="submission" date="2017-04" db="EMBL/GenBank/DDBJ databases">
        <title>Complete genome of Campylobacter concisus ATCC 33237T and draft genomes for an additional eight well characterized C. concisus strains.</title>
        <authorList>
            <person name="Cornelius A.J."/>
            <person name="Miller W.G."/>
            <person name="Lastovica A.J."/>
            <person name="On S.L."/>
            <person name="French N.P."/>
            <person name="Vandenberg O."/>
            <person name="Biggs P.J."/>
        </authorList>
    </citation>
    <scope>NUCLEOTIDE SEQUENCE [LARGE SCALE GENOMIC DNA]</scope>
    <source>
        <strain evidence="1 3">CCUG 19995</strain>
    </source>
</reference>
<name>A0A1Y5ME09_9BACT</name>
<proteinExistence type="predicted"/>
<dbReference type="EMBL" id="NDYN01000001">
    <property type="protein sequence ID" value="OUT09000.1"/>
    <property type="molecule type" value="Genomic_DNA"/>
</dbReference>
<accession>A0A1Y5ME09</accession>
<protein>
    <submittedName>
        <fullName evidence="1">Uncharacterized protein</fullName>
    </submittedName>
</protein>
<evidence type="ECO:0000313" key="3">
    <source>
        <dbReference type="Proteomes" id="UP000196317"/>
    </source>
</evidence>
<gene>
    <name evidence="2" type="ORF">B9N65_01270</name>
    <name evidence="1" type="ORF">B9N65_09655</name>
</gene>
<comment type="caution">
    <text evidence="1">The sequence shown here is derived from an EMBL/GenBank/DDBJ whole genome shotgun (WGS) entry which is preliminary data.</text>
</comment>
<sequence length="228" mass="26537">MCKFSDGDLLIHRFRERQTIDPLMYFEVVTGLQQGEYFLSDYGTIDIKQAEREYVKVTDVLWQHYILDTTTNKLTPYNGPMTIEEARDLYAPSKTTDKILLTAYWEGFRIPIEMEFVEDDVLVRKSDAGRSLEDNDKYLPKVVETNQSEEIYYLSNGIAVSFKTAHDVYLDAFGDNVLWHWELKTDGDWSMPTSTRKSFQDTLEITSIDGKSVTERRILYSLGFSIKE</sequence>
<dbReference type="RefSeq" id="WP_087582497.1">
    <property type="nucleotide sequence ID" value="NZ_NDYN01000001.1"/>
</dbReference>
<organism evidence="1 3">
    <name type="scientific">Campylobacter concisus</name>
    <dbReference type="NCBI Taxonomy" id="199"/>
    <lineage>
        <taxon>Bacteria</taxon>
        <taxon>Pseudomonadati</taxon>
        <taxon>Campylobacterota</taxon>
        <taxon>Epsilonproteobacteria</taxon>
        <taxon>Campylobacterales</taxon>
        <taxon>Campylobacteraceae</taxon>
        <taxon>Campylobacter</taxon>
    </lineage>
</organism>
<dbReference type="EMBL" id="NDYN01000010">
    <property type="protein sequence ID" value="OUT06836.1"/>
    <property type="molecule type" value="Genomic_DNA"/>
</dbReference>
<evidence type="ECO:0000313" key="1">
    <source>
        <dbReference type="EMBL" id="OUT06836.1"/>
    </source>
</evidence>
<dbReference type="AlphaFoldDB" id="A0A1Y5ME09"/>
<evidence type="ECO:0000313" key="2">
    <source>
        <dbReference type="EMBL" id="OUT09000.1"/>
    </source>
</evidence>
<dbReference type="Proteomes" id="UP000196317">
    <property type="component" value="Unassembled WGS sequence"/>
</dbReference>